<comment type="caution">
    <text evidence="1">The sequence shown here is derived from an EMBL/GenBank/DDBJ whole genome shotgun (WGS) entry which is preliminary data.</text>
</comment>
<dbReference type="Proteomes" id="UP000176774">
    <property type="component" value="Unassembled WGS sequence"/>
</dbReference>
<dbReference type="AlphaFoldDB" id="A0A1G2ICU1"/>
<evidence type="ECO:0000313" key="1">
    <source>
        <dbReference type="EMBL" id="OGZ72391.1"/>
    </source>
</evidence>
<dbReference type="EMBL" id="MHPA01000027">
    <property type="protein sequence ID" value="OGZ72391.1"/>
    <property type="molecule type" value="Genomic_DNA"/>
</dbReference>
<proteinExistence type="predicted"/>
<name>A0A1G2ICU1_9BACT</name>
<sequence>MNRESEPNVYEAQGESTKEIWKAGDIKELCETLRLKGEDKAAEDIEAIEKEVEGKLSVMKGKGGESLEGIKREIDGSLASLSSSIDGLYNKAEKLLYDLVDGK</sequence>
<gene>
    <name evidence="1" type="ORF">A2908_03020</name>
</gene>
<organism evidence="1 2">
    <name type="scientific">Candidatus Staskawiczbacteria bacterium RIFCSPLOWO2_01_FULL_38_12b</name>
    <dbReference type="NCBI Taxonomy" id="1802214"/>
    <lineage>
        <taxon>Bacteria</taxon>
        <taxon>Candidatus Staskawicziibacteriota</taxon>
    </lineage>
</organism>
<reference evidence="1 2" key="1">
    <citation type="journal article" date="2016" name="Nat. Commun.">
        <title>Thousands of microbial genomes shed light on interconnected biogeochemical processes in an aquifer system.</title>
        <authorList>
            <person name="Anantharaman K."/>
            <person name="Brown C.T."/>
            <person name="Hug L.A."/>
            <person name="Sharon I."/>
            <person name="Castelle C.J."/>
            <person name="Probst A.J."/>
            <person name="Thomas B.C."/>
            <person name="Singh A."/>
            <person name="Wilkins M.J."/>
            <person name="Karaoz U."/>
            <person name="Brodie E.L."/>
            <person name="Williams K.H."/>
            <person name="Hubbard S.S."/>
            <person name="Banfield J.F."/>
        </authorList>
    </citation>
    <scope>NUCLEOTIDE SEQUENCE [LARGE SCALE GENOMIC DNA]</scope>
</reference>
<accession>A0A1G2ICU1</accession>
<protein>
    <submittedName>
        <fullName evidence="1">Uncharacterized protein</fullName>
    </submittedName>
</protein>
<evidence type="ECO:0000313" key="2">
    <source>
        <dbReference type="Proteomes" id="UP000176774"/>
    </source>
</evidence>